<evidence type="ECO:0000313" key="3">
    <source>
        <dbReference type="Proteomes" id="UP000627838"/>
    </source>
</evidence>
<dbReference type="EMBL" id="JADBDZ010000001">
    <property type="protein sequence ID" value="MBE1533328.1"/>
    <property type="molecule type" value="Genomic_DNA"/>
</dbReference>
<feature type="region of interest" description="Disordered" evidence="1">
    <location>
        <begin position="1"/>
        <end position="128"/>
    </location>
</feature>
<comment type="caution">
    <text evidence="2">The sequence shown here is derived from an EMBL/GenBank/DDBJ whole genome shotgun (WGS) entry which is preliminary data.</text>
</comment>
<keyword evidence="3" id="KW-1185">Reference proteome</keyword>
<feature type="compositionally biased region" description="Gly residues" evidence="1">
    <location>
        <begin position="97"/>
        <end position="109"/>
    </location>
</feature>
<evidence type="ECO:0000256" key="1">
    <source>
        <dbReference type="SAM" id="MobiDB-lite"/>
    </source>
</evidence>
<feature type="compositionally biased region" description="Polar residues" evidence="1">
    <location>
        <begin position="12"/>
        <end position="23"/>
    </location>
</feature>
<dbReference type="Proteomes" id="UP000627838">
    <property type="component" value="Unassembled WGS sequence"/>
</dbReference>
<organism evidence="2 3">
    <name type="scientific">Actinomadura algeriensis</name>
    <dbReference type="NCBI Taxonomy" id="1679523"/>
    <lineage>
        <taxon>Bacteria</taxon>
        <taxon>Bacillati</taxon>
        <taxon>Actinomycetota</taxon>
        <taxon>Actinomycetes</taxon>
        <taxon>Streptosporangiales</taxon>
        <taxon>Thermomonosporaceae</taxon>
        <taxon>Actinomadura</taxon>
    </lineage>
</organism>
<proteinExistence type="predicted"/>
<gene>
    <name evidence="2" type="ORF">H4W34_003161</name>
</gene>
<name>A0ABR9JSH1_9ACTN</name>
<feature type="compositionally biased region" description="Pro residues" evidence="1">
    <location>
        <begin position="75"/>
        <end position="90"/>
    </location>
</feature>
<feature type="compositionally biased region" description="Pro residues" evidence="1">
    <location>
        <begin position="46"/>
        <end position="58"/>
    </location>
</feature>
<evidence type="ECO:0008006" key="4">
    <source>
        <dbReference type="Google" id="ProtNLM"/>
    </source>
</evidence>
<reference evidence="2 3" key="1">
    <citation type="submission" date="2020-10" db="EMBL/GenBank/DDBJ databases">
        <title>Sequencing the genomes of 1000 actinobacteria strains.</title>
        <authorList>
            <person name="Klenk H.-P."/>
        </authorList>
    </citation>
    <scope>NUCLEOTIDE SEQUENCE [LARGE SCALE GENOMIC DNA]</scope>
    <source>
        <strain evidence="2 3">DSM 46744</strain>
    </source>
</reference>
<protein>
    <recommendedName>
        <fullName evidence="4">DUF4352 domain-containing protein</fullName>
    </recommendedName>
</protein>
<dbReference type="RefSeq" id="WP_192759894.1">
    <property type="nucleotide sequence ID" value="NZ_JADBDZ010000001.1"/>
</dbReference>
<sequence length="293" mass="31733">MPPPGYTHEQQRPANPQQQPTGWQQRPPNPPYQQQPPRGRHARHGQPPPPQPQQPAPGPYTHEYQRPAYMQQPQFQPPPPYPPQQYPYPHQPDGRDGTGATGRPGGGAADGPDGPDEPAEPRRSRLGSRTRRVIEACALAVLLPVLLGLHWIDESGRAESLDAPVRVSSVAKGKIGELLGARWTVYKREIVPGTVENPDAVDLQVVLAVKAQDAKSVQAIGGYGTTYRFVDGQGREWGANARTPVNVQPGKAFALTVRGTVPRAKAGSLALEVRAPETARKGAAPLPSLRFEP</sequence>
<accession>A0ABR9JSH1</accession>
<evidence type="ECO:0000313" key="2">
    <source>
        <dbReference type="EMBL" id="MBE1533328.1"/>
    </source>
</evidence>